<dbReference type="GO" id="GO:0071163">
    <property type="term" value="P:DNA replication preinitiation complex assembly"/>
    <property type="evidence" value="ECO:0007669"/>
    <property type="project" value="InterPro"/>
</dbReference>
<dbReference type="Proteomes" id="UP001460270">
    <property type="component" value="Unassembled WGS sequence"/>
</dbReference>
<dbReference type="FunFam" id="1.10.10.1420:FF:000006">
    <property type="entry name" value="Chromatin licensing and DNA replication factor 1"/>
    <property type="match status" value="1"/>
</dbReference>
<name>A0AAW0NIJ3_9GOBI</name>
<gene>
    <name evidence="5" type="ORF">WMY93_018230</name>
</gene>
<feature type="domain" description="DNA replication factor Cdt1 C-terminal" evidence="4">
    <location>
        <begin position="48"/>
        <end position="142"/>
    </location>
</feature>
<dbReference type="GO" id="GO:0000076">
    <property type="term" value="P:DNA replication checkpoint signaling"/>
    <property type="evidence" value="ECO:0007669"/>
    <property type="project" value="TreeGrafter"/>
</dbReference>
<protein>
    <recommendedName>
        <fullName evidence="4">DNA replication factor Cdt1 C-terminal domain-containing protein</fullName>
    </recommendedName>
</protein>
<dbReference type="GO" id="GO:0005634">
    <property type="term" value="C:nucleus"/>
    <property type="evidence" value="ECO:0007669"/>
    <property type="project" value="TreeGrafter"/>
</dbReference>
<dbReference type="InterPro" id="IPR032054">
    <property type="entry name" value="Cdt1_C"/>
</dbReference>
<feature type="region of interest" description="Disordered" evidence="3">
    <location>
        <begin position="14"/>
        <end position="37"/>
    </location>
</feature>
<comment type="similarity">
    <text evidence="1">Belongs to the Cdt1 family.</text>
</comment>
<reference evidence="6" key="1">
    <citation type="submission" date="2024-04" db="EMBL/GenBank/DDBJ databases">
        <title>Salinicola lusitanus LLJ914,a marine bacterium isolated from the Okinawa Trough.</title>
        <authorList>
            <person name="Li J."/>
        </authorList>
    </citation>
    <scope>NUCLEOTIDE SEQUENCE [LARGE SCALE GENOMIC DNA]</scope>
</reference>
<dbReference type="Pfam" id="PF16679">
    <property type="entry name" value="CDT1_C"/>
    <property type="match status" value="1"/>
</dbReference>
<dbReference type="InterPro" id="IPR045173">
    <property type="entry name" value="Cdt1"/>
</dbReference>
<dbReference type="GO" id="GO:0070182">
    <property type="term" value="F:DNA polymerase binding"/>
    <property type="evidence" value="ECO:0007669"/>
    <property type="project" value="TreeGrafter"/>
</dbReference>
<proteinExistence type="inferred from homology"/>
<keyword evidence="6" id="KW-1185">Reference proteome</keyword>
<sequence>MTPKMERALVSMALKSAEKPADDKTSPVPNCPTPTQTPAALKGVSQTLLERIRAKEAQKLQAVMTRNPAQDERLLMMSRLSELARILRNVFVAEKKPALIMEVACNRMVASYKSALSTGEMEKHLRLLAEVASDWLTIVPIRKDFYLKLNKNTELSVIQDKLHARLKEEERL</sequence>
<keyword evidence="2" id="KW-0131">Cell cycle</keyword>
<dbReference type="PANTHER" id="PTHR28637">
    <property type="entry name" value="DNA REPLICATION FACTOR CDT1"/>
    <property type="match status" value="1"/>
</dbReference>
<dbReference type="AlphaFoldDB" id="A0AAW0NIJ3"/>
<evidence type="ECO:0000259" key="4">
    <source>
        <dbReference type="Pfam" id="PF16679"/>
    </source>
</evidence>
<dbReference type="CDD" id="cd08767">
    <property type="entry name" value="Cdt1_c"/>
    <property type="match status" value="1"/>
</dbReference>
<accession>A0AAW0NIJ3</accession>
<comment type="caution">
    <text evidence="5">The sequence shown here is derived from an EMBL/GenBank/DDBJ whole genome shotgun (WGS) entry which is preliminary data.</text>
</comment>
<dbReference type="EMBL" id="JBBPFD010000013">
    <property type="protein sequence ID" value="KAK7901461.1"/>
    <property type="molecule type" value="Genomic_DNA"/>
</dbReference>
<dbReference type="GO" id="GO:0000278">
    <property type="term" value="P:mitotic cell cycle"/>
    <property type="evidence" value="ECO:0007669"/>
    <property type="project" value="TreeGrafter"/>
</dbReference>
<dbReference type="GO" id="GO:0003677">
    <property type="term" value="F:DNA binding"/>
    <property type="evidence" value="ECO:0007669"/>
    <property type="project" value="InterPro"/>
</dbReference>
<dbReference type="Gene3D" id="1.10.10.1420">
    <property type="entry name" value="DNA replication factor Cdt1, C-terminal WH domain"/>
    <property type="match status" value="1"/>
</dbReference>
<feature type="compositionally biased region" description="Basic and acidic residues" evidence="3">
    <location>
        <begin position="16"/>
        <end position="25"/>
    </location>
</feature>
<dbReference type="PANTHER" id="PTHR28637:SF1">
    <property type="entry name" value="DNA REPLICATION FACTOR CDT1"/>
    <property type="match status" value="1"/>
</dbReference>
<evidence type="ECO:0000256" key="3">
    <source>
        <dbReference type="SAM" id="MobiDB-lite"/>
    </source>
</evidence>
<organism evidence="5 6">
    <name type="scientific">Mugilogobius chulae</name>
    <name type="common">yellowstripe goby</name>
    <dbReference type="NCBI Taxonomy" id="88201"/>
    <lineage>
        <taxon>Eukaryota</taxon>
        <taxon>Metazoa</taxon>
        <taxon>Chordata</taxon>
        <taxon>Craniata</taxon>
        <taxon>Vertebrata</taxon>
        <taxon>Euteleostomi</taxon>
        <taxon>Actinopterygii</taxon>
        <taxon>Neopterygii</taxon>
        <taxon>Teleostei</taxon>
        <taxon>Neoteleostei</taxon>
        <taxon>Acanthomorphata</taxon>
        <taxon>Gobiaria</taxon>
        <taxon>Gobiiformes</taxon>
        <taxon>Gobioidei</taxon>
        <taxon>Gobiidae</taxon>
        <taxon>Gobionellinae</taxon>
        <taxon>Mugilogobius</taxon>
    </lineage>
</organism>
<evidence type="ECO:0000256" key="1">
    <source>
        <dbReference type="ARBA" id="ARBA00008356"/>
    </source>
</evidence>
<evidence type="ECO:0000313" key="5">
    <source>
        <dbReference type="EMBL" id="KAK7901461.1"/>
    </source>
</evidence>
<dbReference type="InterPro" id="IPR038090">
    <property type="entry name" value="Cdt1_C_WH_dom_sf"/>
</dbReference>
<dbReference type="GO" id="GO:0030174">
    <property type="term" value="P:regulation of DNA-templated DNA replication initiation"/>
    <property type="evidence" value="ECO:0007669"/>
    <property type="project" value="InterPro"/>
</dbReference>
<evidence type="ECO:0000313" key="6">
    <source>
        <dbReference type="Proteomes" id="UP001460270"/>
    </source>
</evidence>
<evidence type="ECO:0000256" key="2">
    <source>
        <dbReference type="ARBA" id="ARBA00023306"/>
    </source>
</evidence>